<feature type="non-terminal residue" evidence="1">
    <location>
        <position position="1"/>
    </location>
</feature>
<dbReference type="EMBL" id="BART01024526">
    <property type="protein sequence ID" value="GAG90719.1"/>
    <property type="molecule type" value="Genomic_DNA"/>
</dbReference>
<proteinExistence type="predicted"/>
<comment type="caution">
    <text evidence="1">The sequence shown here is derived from an EMBL/GenBank/DDBJ whole genome shotgun (WGS) entry which is preliminary data.</text>
</comment>
<name>X1B4R7_9ZZZZ</name>
<accession>X1B4R7</accession>
<reference evidence="1" key="1">
    <citation type="journal article" date="2014" name="Front. Microbiol.">
        <title>High frequency of phylogenetically diverse reductive dehalogenase-homologous genes in deep subseafloor sedimentary metagenomes.</title>
        <authorList>
            <person name="Kawai M."/>
            <person name="Futagami T."/>
            <person name="Toyoda A."/>
            <person name="Takaki Y."/>
            <person name="Nishi S."/>
            <person name="Hori S."/>
            <person name="Arai W."/>
            <person name="Tsubouchi T."/>
            <person name="Morono Y."/>
            <person name="Uchiyama I."/>
            <person name="Ito T."/>
            <person name="Fujiyama A."/>
            <person name="Inagaki F."/>
            <person name="Takami H."/>
        </authorList>
    </citation>
    <scope>NUCLEOTIDE SEQUENCE</scope>
    <source>
        <strain evidence="1">Expedition CK06-06</strain>
    </source>
</reference>
<gene>
    <name evidence="1" type="ORF">S01H4_44267</name>
</gene>
<organism evidence="1">
    <name type="scientific">marine sediment metagenome</name>
    <dbReference type="NCBI Taxonomy" id="412755"/>
    <lineage>
        <taxon>unclassified sequences</taxon>
        <taxon>metagenomes</taxon>
        <taxon>ecological metagenomes</taxon>
    </lineage>
</organism>
<dbReference type="AlphaFoldDB" id="X1B4R7"/>
<evidence type="ECO:0000313" key="1">
    <source>
        <dbReference type="EMBL" id="GAG90719.1"/>
    </source>
</evidence>
<sequence length="283" mass="32910">VLTNGKELIIYERTIGNNAVKHIHIFLNKITDQNASKIHRLLQKIIYDLQNIDGLSTYFSSVSKISLIDEMSQSFFIDTFKFDEKTIFGKLVLGFIDLFNQTIDASDFIKGAYAYWKNSLARKPDKIPTTWKPFIAKKNSDMFKVMFCIETAQALLSRLIIAKACEDTEFPGLNISKFTIEKIPNYRGTIPYLGYPIVLINLLMEMRDQLIYSIFEEDIFSWWSDAFKKYSTKTSIELAQIRNDDTKEFCTNIGKIILTLYKFDFKEISGDPLGELYQQYFDR</sequence>
<protein>
    <submittedName>
        <fullName evidence="1">Uncharacterized protein</fullName>
    </submittedName>
</protein>
<feature type="non-terminal residue" evidence="1">
    <location>
        <position position="283"/>
    </location>
</feature>